<dbReference type="SUPFAM" id="SSF103473">
    <property type="entry name" value="MFS general substrate transporter"/>
    <property type="match status" value="1"/>
</dbReference>
<feature type="transmembrane region" description="Helical" evidence="7">
    <location>
        <begin position="87"/>
        <end position="110"/>
    </location>
</feature>
<feature type="transmembrane region" description="Helical" evidence="7">
    <location>
        <begin position="393"/>
        <end position="411"/>
    </location>
</feature>
<feature type="transmembrane region" description="Helical" evidence="7">
    <location>
        <begin position="271"/>
        <end position="291"/>
    </location>
</feature>
<dbReference type="Pfam" id="PF07690">
    <property type="entry name" value="MFS_1"/>
    <property type="match status" value="1"/>
</dbReference>
<feature type="transmembrane region" description="Helical" evidence="7">
    <location>
        <begin position="116"/>
        <end position="141"/>
    </location>
</feature>
<dbReference type="InterPro" id="IPR011701">
    <property type="entry name" value="MFS"/>
</dbReference>
<evidence type="ECO:0000256" key="7">
    <source>
        <dbReference type="SAM" id="Phobius"/>
    </source>
</evidence>
<keyword evidence="3" id="KW-1003">Cell membrane</keyword>
<keyword evidence="5 7" id="KW-1133">Transmembrane helix</keyword>
<evidence type="ECO:0000259" key="8">
    <source>
        <dbReference type="PROSITE" id="PS50850"/>
    </source>
</evidence>
<feature type="transmembrane region" description="Helical" evidence="7">
    <location>
        <begin position="153"/>
        <end position="177"/>
    </location>
</feature>
<evidence type="ECO:0000256" key="2">
    <source>
        <dbReference type="ARBA" id="ARBA00022448"/>
    </source>
</evidence>
<organism evidence="9 10">
    <name type="scientific">Actinorhabdospora filicis</name>
    <dbReference type="NCBI Taxonomy" id="1785913"/>
    <lineage>
        <taxon>Bacteria</taxon>
        <taxon>Bacillati</taxon>
        <taxon>Actinomycetota</taxon>
        <taxon>Actinomycetes</taxon>
        <taxon>Micromonosporales</taxon>
        <taxon>Micromonosporaceae</taxon>
        <taxon>Actinorhabdospora</taxon>
    </lineage>
</organism>
<name>A0A9W6SNZ3_9ACTN</name>
<feature type="transmembrane region" description="Helical" evidence="7">
    <location>
        <begin position="183"/>
        <end position="202"/>
    </location>
</feature>
<protein>
    <submittedName>
        <fullName evidence="9">Membrane transporter</fullName>
    </submittedName>
</protein>
<sequence>MPAGSVQVPLRRLVVAGFIGTAIEFYDFFAYGIAAALVMNREFFPALDPLAGTLAAFSTYAVAFVSRPLGAVLFGHLGDRLGRKRTLVASLLLMGLSTVAVGLLPGYAHIGALAPVALVVLRFLQGVGLGGEWGGAVLLSVEHAPAGKSGRYALFPQLGPPAGFVAANTAFLLTGLLLPGADWAWRLPFLFSAALVAVGLYVRGRVPETPDFRAAAARGELTGVPLASVLREGRRELLLGAGAMTVQYALFYSATAYALSYGVGVLGLPQGAMLLYGLLAVPAMAAGTWWSAVAGDRHGRRRLVVWCSVLAAVWGLVMFPLMDAGGVLPALAVALLIVGLGYGPMGALLPELFAARHRYTGAALAYSLGGVLGGALPPLIASGLQARYGPWAVGGYLSAVALIGLCCAVALPRPGVPARPGSPVPVRTGPAPR</sequence>
<evidence type="ECO:0000256" key="1">
    <source>
        <dbReference type="ARBA" id="ARBA00004651"/>
    </source>
</evidence>
<keyword evidence="4 7" id="KW-0812">Transmembrane</keyword>
<feature type="transmembrane region" description="Helical" evidence="7">
    <location>
        <begin position="50"/>
        <end position="75"/>
    </location>
</feature>
<keyword evidence="6 7" id="KW-0472">Membrane</keyword>
<feature type="transmembrane region" description="Helical" evidence="7">
    <location>
        <begin position="303"/>
        <end position="322"/>
    </location>
</feature>
<dbReference type="GO" id="GO:0022857">
    <property type="term" value="F:transmembrane transporter activity"/>
    <property type="evidence" value="ECO:0007669"/>
    <property type="project" value="InterPro"/>
</dbReference>
<dbReference type="EMBL" id="BSTX01000003">
    <property type="protein sequence ID" value="GLZ79407.1"/>
    <property type="molecule type" value="Genomic_DNA"/>
</dbReference>
<proteinExistence type="predicted"/>
<comment type="subcellular location">
    <subcellularLocation>
        <location evidence="1">Cell membrane</location>
        <topology evidence="1">Multi-pass membrane protein</topology>
    </subcellularLocation>
</comment>
<dbReference type="InterPro" id="IPR020846">
    <property type="entry name" value="MFS_dom"/>
</dbReference>
<evidence type="ECO:0000256" key="5">
    <source>
        <dbReference type="ARBA" id="ARBA00022989"/>
    </source>
</evidence>
<dbReference type="InterPro" id="IPR036259">
    <property type="entry name" value="MFS_trans_sf"/>
</dbReference>
<accession>A0A9W6SNZ3</accession>
<comment type="caution">
    <text evidence="9">The sequence shown here is derived from an EMBL/GenBank/DDBJ whole genome shotgun (WGS) entry which is preliminary data.</text>
</comment>
<evidence type="ECO:0000256" key="6">
    <source>
        <dbReference type="ARBA" id="ARBA00023136"/>
    </source>
</evidence>
<feature type="transmembrane region" description="Helical" evidence="7">
    <location>
        <begin position="12"/>
        <end position="38"/>
    </location>
</feature>
<dbReference type="Gene3D" id="1.20.1250.20">
    <property type="entry name" value="MFS general substrate transporter like domains"/>
    <property type="match status" value="1"/>
</dbReference>
<gene>
    <name evidence="9" type="ORF">Afil01_42140</name>
</gene>
<dbReference type="CDD" id="cd17369">
    <property type="entry name" value="MFS_ShiA_like"/>
    <property type="match status" value="1"/>
</dbReference>
<dbReference type="RefSeq" id="WP_285664562.1">
    <property type="nucleotide sequence ID" value="NZ_BSTX01000003.1"/>
</dbReference>
<feature type="transmembrane region" description="Helical" evidence="7">
    <location>
        <begin position="237"/>
        <end position="259"/>
    </location>
</feature>
<dbReference type="PANTHER" id="PTHR43045">
    <property type="entry name" value="SHIKIMATE TRANSPORTER"/>
    <property type="match status" value="1"/>
</dbReference>
<dbReference type="Proteomes" id="UP001165079">
    <property type="component" value="Unassembled WGS sequence"/>
</dbReference>
<keyword evidence="2" id="KW-0813">Transport</keyword>
<dbReference type="PANTHER" id="PTHR43045:SF2">
    <property type="entry name" value="INNER MEMBRANE METABOLITE TRANSPORT PROTEIN YHJE"/>
    <property type="match status" value="1"/>
</dbReference>
<dbReference type="AlphaFoldDB" id="A0A9W6SNZ3"/>
<reference evidence="9" key="1">
    <citation type="submission" date="2023-03" db="EMBL/GenBank/DDBJ databases">
        <title>Actinorhabdospora filicis NBRC 111898.</title>
        <authorList>
            <person name="Ichikawa N."/>
            <person name="Sato H."/>
            <person name="Tonouchi N."/>
        </authorList>
    </citation>
    <scope>NUCLEOTIDE SEQUENCE</scope>
    <source>
        <strain evidence="9">NBRC 111898</strain>
    </source>
</reference>
<evidence type="ECO:0000313" key="9">
    <source>
        <dbReference type="EMBL" id="GLZ79407.1"/>
    </source>
</evidence>
<feature type="transmembrane region" description="Helical" evidence="7">
    <location>
        <begin position="361"/>
        <end position="381"/>
    </location>
</feature>
<feature type="transmembrane region" description="Helical" evidence="7">
    <location>
        <begin position="328"/>
        <end position="349"/>
    </location>
</feature>
<evidence type="ECO:0000313" key="10">
    <source>
        <dbReference type="Proteomes" id="UP001165079"/>
    </source>
</evidence>
<feature type="domain" description="Major facilitator superfamily (MFS) profile" evidence="8">
    <location>
        <begin position="13"/>
        <end position="416"/>
    </location>
</feature>
<keyword evidence="10" id="KW-1185">Reference proteome</keyword>
<dbReference type="PROSITE" id="PS50850">
    <property type="entry name" value="MFS"/>
    <property type="match status" value="1"/>
</dbReference>
<dbReference type="GO" id="GO:0005886">
    <property type="term" value="C:plasma membrane"/>
    <property type="evidence" value="ECO:0007669"/>
    <property type="project" value="UniProtKB-SubCell"/>
</dbReference>
<evidence type="ECO:0000256" key="4">
    <source>
        <dbReference type="ARBA" id="ARBA00022692"/>
    </source>
</evidence>
<evidence type="ECO:0000256" key="3">
    <source>
        <dbReference type="ARBA" id="ARBA00022475"/>
    </source>
</evidence>